<dbReference type="Proteomes" id="UP000000673">
    <property type="component" value="Unassembled WGS sequence"/>
</dbReference>
<sequence length="307" mass="35525">MALKLDELRTPRIDFGKGIELSFDLEEYTDEPAKQKAAKELRETPEIVLASIKELRELICAEKELLVPIDKDAFLKRFLRPKKYYADSTFEMMKAYYKLKQKEDSILSGLSTELLADVFTDRLVQILPKRDQHGRRIMYMEMGGKWNCSKISSVKLIRATNMLMEAIGREPRTQLHGVVFIVNFDNLSFSHIGQFSPKFVKTIVDYGQRNSPYRVKGIHIVNNARMFNFLFKVFKPFLGKKWSQRIFLHAADKQSLHQHIDPASLPSFLGGNYELPEYDGSVVGQLLDCYKDKSEESSKYGYTVQEK</sequence>
<dbReference type="InterPro" id="IPR036865">
    <property type="entry name" value="CRAL-TRIO_dom_sf"/>
</dbReference>
<evidence type="ECO:0000259" key="1">
    <source>
        <dbReference type="PROSITE" id="PS50191"/>
    </source>
</evidence>
<organism evidence="2">
    <name type="scientific">Anopheles darlingi</name>
    <name type="common">Mosquito</name>
    <dbReference type="NCBI Taxonomy" id="43151"/>
    <lineage>
        <taxon>Eukaryota</taxon>
        <taxon>Metazoa</taxon>
        <taxon>Ecdysozoa</taxon>
        <taxon>Arthropoda</taxon>
        <taxon>Hexapoda</taxon>
        <taxon>Insecta</taxon>
        <taxon>Pterygota</taxon>
        <taxon>Neoptera</taxon>
        <taxon>Endopterygota</taxon>
        <taxon>Diptera</taxon>
        <taxon>Nematocera</taxon>
        <taxon>Culicoidea</taxon>
        <taxon>Culicidae</taxon>
        <taxon>Anophelinae</taxon>
        <taxon>Anopheles</taxon>
    </lineage>
</organism>
<dbReference type="AlphaFoldDB" id="W5JI15"/>
<gene>
    <name evidence="2" type="ORF">AND_004505</name>
</gene>
<dbReference type="InterPro" id="IPR036273">
    <property type="entry name" value="CRAL/TRIO_N_dom_sf"/>
</dbReference>
<dbReference type="SMART" id="SM01100">
    <property type="entry name" value="CRAL_TRIO_N"/>
    <property type="match status" value="1"/>
</dbReference>
<protein>
    <submittedName>
        <fullName evidence="2">Cellular retinaldehyde-binding protein</fullName>
    </submittedName>
</protein>
<dbReference type="SUPFAM" id="SSF52087">
    <property type="entry name" value="CRAL/TRIO domain"/>
    <property type="match status" value="1"/>
</dbReference>
<reference evidence="2 4" key="1">
    <citation type="journal article" date="2010" name="BMC Genomics">
        <title>Combination of measures distinguishes pre-miRNAs from other stem-loops in the genome of the newly sequenced Anopheles darlingi.</title>
        <authorList>
            <person name="Mendes N.D."/>
            <person name="Freitas A.T."/>
            <person name="Vasconcelos A.T."/>
            <person name="Sagot M.F."/>
        </authorList>
    </citation>
    <scope>NUCLEOTIDE SEQUENCE</scope>
</reference>
<reference evidence="3" key="4">
    <citation type="submission" date="2015-06" db="UniProtKB">
        <authorList>
            <consortium name="EnsemblMetazoa"/>
        </authorList>
    </citation>
    <scope>IDENTIFICATION</scope>
</reference>
<name>W5JI15_ANODA</name>
<keyword evidence="4" id="KW-1185">Reference proteome</keyword>
<dbReference type="VEuPathDB" id="VectorBase:ADAR2_002786"/>
<dbReference type="OMA" id="NMLMEAI"/>
<evidence type="ECO:0000313" key="4">
    <source>
        <dbReference type="Proteomes" id="UP000000673"/>
    </source>
</evidence>
<dbReference type="InterPro" id="IPR001251">
    <property type="entry name" value="CRAL-TRIO_dom"/>
</dbReference>
<dbReference type="EMBL" id="ADMH02001192">
    <property type="protein sequence ID" value="ETN63771.1"/>
    <property type="molecule type" value="Genomic_DNA"/>
</dbReference>
<dbReference type="Gene3D" id="3.40.525.10">
    <property type="entry name" value="CRAL-TRIO lipid binding domain"/>
    <property type="match status" value="1"/>
</dbReference>
<dbReference type="PROSITE" id="PS50191">
    <property type="entry name" value="CRAL_TRIO"/>
    <property type="match status" value="1"/>
</dbReference>
<dbReference type="STRING" id="43151.W5JI15"/>
<dbReference type="VEuPathDB" id="VectorBase:ADAC004505"/>
<accession>W5JI15</accession>
<dbReference type="PRINTS" id="PR00180">
    <property type="entry name" value="CRETINALDHBP"/>
</dbReference>
<proteinExistence type="predicted"/>
<feature type="domain" description="CRAL-TRIO" evidence="1">
    <location>
        <begin position="115"/>
        <end position="277"/>
    </location>
</feature>
<reference evidence="2" key="3">
    <citation type="journal article" date="2013" name="Nucleic Acids Res.">
        <title>The genome of Anopheles darlingi, the main neotropical malaria vector.</title>
        <authorList>
            <person name="Marinotti O."/>
            <person name="Cerqueira G.C."/>
            <person name="de Almeida L.G."/>
            <person name="Ferro M.I."/>
            <person name="Loreto E.L."/>
            <person name="Zaha A."/>
            <person name="Teixeira S.M."/>
            <person name="Wespiser A.R."/>
            <person name="Almeida E Silva A."/>
            <person name="Schlindwein A.D."/>
            <person name="Pacheco A.C."/>
            <person name="Silva A.L."/>
            <person name="Graveley B.R."/>
            <person name="Walenz B.P."/>
            <person name="Lima Bde A."/>
            <person name="Ribeiro C.A."/>
            <person name="Nunes-Silva C.G."/>
            <person name="de Carvalho C.R."/>
            <person name="Soares C.M."/>
            <person name="de Menezes C.B."/>
            <person name="Matiolli C."/>
            <person name="Caffrey D."/>
            <person name="Araujo D.A."/>
            <person name="de Oliveira D.M."/>
            <person name="Golenbock D."/>
            <person name="Grisard E.C."/>
            <person name="Fantinatti-Garboggini F."/>
            <person name="de Carvalho F.M."/>
            <person name="Barcellos F.G."/>
            <person name="Prosdocimi F."/>
            <person name="May G."/>
            <person name="Azevedo Junior G.M."/>
            <person name="Guimaraes G.M."/>
            <person name="Goldman G.H."/>
            <person name="Padilha I.Q."/>
            <person name="Batista Jda S."/>
            <person name="Ferro J.A."/>
            <person name="Ribeiro J.M."/>
            <person name="Fietto J.L."/>
            <person name="Dabbas K.M."/>
            <person name="Cerdeira L."/>
            <person name="Agnez-Lima L.F."/>
            <person name="Brocchi M."/>
            <person name="de Carvalho M.O."/>
            <person name="Teixeira Mde M."/>
            <person name="Diniz Maia Mde M."/>
            <person name="Goldman M.H."/>
            <person name="Cruz Schneider M.P."/>
            <person name="Felipe M.S."/>
            <person name="Hungria M."/>
            <person name="Nicolas M.F."/>
            <person name="Pereira M."/>
            <person name="Montes M.A."/>
            <person name="Cantao M.E."/>
            <person name="Vincentz M."/>
            <person name="Rafael M.S."/>
            <person name="Silverman N."/>
            <person name="Stoco P.H."/>
            <person name="Souza R.C."/>
            <person name="Vicentini R."/>
            <person name="Gazzinelli R.T."/>
            <person name="Neves Rde O."/>
            <person name="Silva R."/>
            <person name="Astolfi-Filho S."/>
            <person name="Maciel T.E."/>
            <person name="Urmenyi T.P."/>
            <person name="Tadei W.P."/>
            <person name="Camargo E.P."/>
            <person name="de Vasconcelos A.T."/>
        </authorList>
    </citation>
    <scope>NUCLEOTIDE SEQUENCE</scope>
</reference>
<dbReference type="SMART" id="SM00516">
    <property type="entry name" value="SEC14"/>
    <property type="match status" value="1"/>
</dbReference>
<dbReference type="SUPFAM" id="SSF46938">
    <property type="entry name" value="CRAL/TRIO N-terminal domain"/>
    <property type="match status" value="1"/>
</dbReference>
<dbReference type="Gene3D" id="1.10.8.20">
    <property type="entry name" value="N-terminal domain of phosphatidylinositol transfer protein sec14p"/>
    <property type="match status" value="1"/>
</dbReference>
<dbReference type="CDD" id="cd00170">
    <property type="entry name" value="SEC14"/>
    <property type="match status" value="1"/>
</dbReference>
<dbReference type="Pfam" id="PF00650">
    <property type="entry name" value="CRAL_TRIO"/>
    <property type="match status" value="1"/>
</dbReference>
<dbReference type="eggNOG" id="KOG1471">
    <property type="taxonomic scope" value="Eukaryota"/>
</dbReference>
<dbReference type="GO" id="GO:1902936">
    <property type="term" value="F:phosphatidylinositol bisphosphate binding"/>
    <property type="evidence" value="ECO:0007669"/>
    <property type="project" value="TreeGrafter"/>
</dbReference>
<dbReference type="PANTHER" id="PTHR10174:SF220">
    <property type="entry name" value="LD41874P"/>
    <property type="match status" value="1"/>
</dbReference>
<dbReference type="Gene3D" id="1.20.5.1200">
    <property type="entry name" value="Alpha-tocopherol transfer"/>
    <property type="match status" value="1"/>
</dbReference>
<reference evidence="2" key="2">
    <citation type="submission" date="2010-05" db="EMBL/GenBank/DDBJ databases">
        <authorList>
            <person name="Almeida L.G."/>
            <person name="Nicolas M.F."/>
            <person name="Souza R.C."/>
            <person name="Vasconcelos A.T.R."/>
        </authorList>
    </citation>
    <scope>NUCLEOTIDE SEQUENCE</scope>
</reference>
<dbReference type="HOGENOM" id="CLU_046597_1_1_1"/>
<dbReference type="EnsemblMetazoa" id="ADAC004505-RA">
    <property type="protein sequence ID" value="ADAC004505-PA"/>
    <property type="gene ID" value="ADAC004505"/>
</dbReference>
<dbReference type="PANTHER" id="PTHR10174">
    <property type="entry name" value="ALPHA-TOCOPHEROL TRANSFER PROTEIN-RELATED"/>
    <property type="match status" value="1"/>
</dbReference>
<evidence type="ECO:0000313" key="2">
    <source>
        <dbReference type="EMBL" id="ETN63771.1"/>
    </source>
</evidence>
<evidence type="ECO:0000313" key="3">
    <source>
        <dbReference type="EnsemblMetazoa" id="ADAC004505-PA"/>
    </source>
</evidence>
<dbReference type="InterPro" id="IPR011074">
    <property type="entry name" value="CRAL/TRIO_N_dom"/>
</dbReference>
<dbReference type="GO" id="GO:0016020">
    <property type="term" value="C:membrane"/>
    <property type="evidence" value="ECO:0007669"/>
    <property type="project" value="TreeGrafter"/>
</dbReference>